<evidence type="ECO:0000313" key="9">
    <source>
        <dbReference type="Proteomes" id="UP000722485"/>
    </source>
</evidence>
<evidence type="ECO:0000256" key="2">
    <source>
        <dbReference type="ARBA" id="ARBA00022723"/>
    </source>
</evidence>
<comment type="subcellular location">
    <subcellularLocation>
        <location evidence="1">Nucleus</location>
    </subcellularLocation>
</comment>
<feature type="compositionally biased region" description="Basic and acidic residues" evidence="6">
    <location>
        <begin position="259"/>
        <end position="270"/>
    </location>
</feature>
<dbReference type="AlphaFoldDB" id="A0A9P5HB70"/>
<reference evidence="8" key="1">
    <citation type="submission" date="2020-03" db="EMBL/GenBank/DDBJ databases">
        <title>Draft Genome Sequence of Cylindrodendrum hubeiense.</title>
        <authorList>
            <person name="Buettner E."/>
            <person name="Kellner H."/>
        </authorList>
    </citation>
    <scope>NUCLEOTIDE SEQUENCE</scope>
    <source>
        <strain evidence="8">IHI 201604</strain>
    </source>
</reference>
<evidence type="ECO:0000256" key="6">
    <source>
        <dbReference type="SAM" id="MobiDB-lite"/>
    </source>
</evidence>
<evidence type="ECO:0000256" key="5">
    <source>
        <dbReference type="ARBA" id="ARBA00023242"/>
    </source>
</evidence>
<dbReference type="GO" id="GO:0006351">
    <property type="term" value="P:DNA-templated transcription"/>
    <property type="evidence" value="ECO:0007669"/>
    <property type="project" value="InterPro"/>
</dbReference>
<feature type="compositionally biased region" description="Polar residues" evidence="6">
    <location>
        <begin position="540"/>
        <end position="559"/>
    </location>
</feature>
<dbReference type="CDD" id="cd00067">
    <property type="entry name" value="GAL4"/>
    <property type="match status" value="1"/>
</dbReference>
<evidence type="ECO:0000256" key="4">
    <source>
        <dbReference type="ARBA" id="ARBA00023163"/>
    </source>
</evidence>
<dbReference type="Pfam" id="PF04082">
    <property type="entry name" value="Fungal_trans"/>
    <property type="match status" value="1"/>
</dbReference>
<dbReference type="SMART" id="SM00066">
    <property type="entry name" value="GAL4"/>
    <property type="match status" value="1"/>
</dbReference>
<feature type="compositionally biased region" description="Pro residues" evidence="6">
    <location>
        <begin position="126"/>
        <end position="136"/>
    </location>
</feature>
<dbReference type="Gene3D" id="4.10.240.10">
    <property type="entry name" value="Zn(2)-C6 fungal-type DNA-binding domain"/>
    <property type="match status" value="1"/>
</dbReference>
<dbReference type="PROSITE" id="PS00463">
    <property type="entry name" value="ZN2_CY6_FUNGAL_1"/>
    <property type="match status" value="1"/>
</dbReference>
<dbReference type="PANTHER" id="PTHR47338:SF11">
    <property type="entry name" value="ZN(II)2CYS6 TRANSCRIPTION FACTOR (EUROFUNG)"/>
    <property type="match status" value="1"/>
</dbReference>
<feature type="compositionally biased region" description="Polar residues" evidence="6">
    <location>
        <begin position="173"/>
        <end position="191"/>
    </location>
</feature>
<dbReference type="OrthoDB" id="5426798at2759"/>
<feature type="region of interest" description="Disordered" evidence="6">
    <location>
        <begin position="503"/>
        <end position="565"/>
    </location>
</feature>
<proteinExistence type="predicted"/>
<dbReference type="InterPro" id="IPR050815">
    <property type="entry name" value="TF_fung"/>
</dbReference>
<feature type="compositionally biased region" description="Basic and acidic residues" evidence="6">
    <location>
        <begin position="290"/>
        <end position="300"/>
    </location>
</feature>
<feature type="region of interest" description="Disordered" evidence="6">
    <location>
        <begin position="157"/>
        <end position="406"/>
    </location>
</feature>
<feature type="domain" description="Zn(2)-C6 fungal-type" evidence="7">
    <location>
        <begin position="471"/>
        <end position="501"/>
    </location>
</feature>
<dbReference type="GO" id="GO:0000981">
    <property type="term" value="F:DNA-binding transcription factor activity, RNA polymerase II-specific"/>
    <property type="evidence" value="ECO:0007669"/>
    <property type="project" value="InterPro"/>
</dbReference>
<protein>
    <recommendedName>
        <fullName evidence="7">Zn(2)-C6 fungal-type domain-containing protein</fullName>
    </recommendedName>
</protein>
<dbReference type="GO" id="GO:0008270">
    <property type="term" value="F:zinc ion binding"/>
    <property type="evidence" value="ECO:0007669"/>
    <property type="project" value="InterPro"/>
</dbReference>
<dbReference type="Proteomes" id="UP000722485">
    <property type="component" value="Unassembled WGS sequence"/>
</dbReference>
<keyword evidence="3" id="KW-0805">Transcription regulation</keyword>
<evidence type="ECO:0000259" key="7">
    <source>
        <dbReference type="PROSITE" id="PS50048"/>
    </source>
</evidence>
<dbReference type="EMBL" id="JAANBB010000213">
    <property type="protein sequence ID" value="KAF7546432.1"/>
    <property type="molecule type" value="Genomic_DNA"/>
</dbReference>
<dbReference type="CDD" id="cd12148">
    <property type="entry name" value="fungal_TF_MHR"/>
    <property type="match status" value="1"/>
</dbReference>
<evidence type="ECO:0000256" key="3">
    <source>
        <dbReference type="ARBA" id="ARBA00023015"/>
    </source>
</evidence>
<dbReference type="PANTHER" id="PTHR47338">
    <property type="entry name" value="ZN(II)2CYS6 TRANSCRIPTION FACTOR (EUROFUNG)-RELATED"/>
    <property type="match status" value="1"/>
</dbReference>
<accession>A0A9P5HB70</accession>
<dbReference type="Pfam" id="PF00172">
    <property type="entry name" value="Zn_clus"/>
    <property type="match status" value="1"/>
</dbReference>
<evidence type="ECO:0000256" key="1">
    <source>
        <dbReference type="ARBA" id="ARBA00004123"/>
    </source>
</evidence>
<sequence length="1094" mass="120042">MHYHRAAEVSGLVAADGSQCSSNLTLADWEILAAGRFGIASPLRRLDAGCIYLFAGAERSISAQRRELPLNKGLPARLGFRAVCQIPSGHAYLTPGWTADPTTARPPASAISRQSATTRPPDIGEPRPPGSVPRPPATHASSMAAPAARMLIEHTPPELVSPGASSYSSSSSLPADQSWISPSLTSPSMSNYEKPLASDMSVDRSAEGGPSRPESAAQAAPRQQLPSLSSLFGPPPSVRPLHSPVSDQPSSYSATSPLDRPRAPSGDRHHPASYFSQTLSPPVSQPRTTYDTKFESDRHPPLGLARSFSGPESPRYRESDHARPASRADGQAGKWAMQQDTGRHEYSLGSRDPSFRSPQDQFRLHFPGPKDRAPPSYPDQRPTHGGPNPPPTPTSTVVSEGIPSKDGLGPKIWTGSHFLPRFVRAAEVPGEGMCYFYDDGSHCKTVIDGEAVNAHWGVTKAGKPRKRLAIACVTCREKKIKCDPDYPRCVQCEKFGRICKFKNAPRGGHNTSPSTPPAELDDMRKLSGPSRQNDLRIPGSETSSPVSPRTTLRQPSPDTGSHKRLRVGYDSYVPAGPPVVSMATAEPTRVHFPVQHEAAEMPRIPEDVLNRAWGTDPSLSDPQSIRAVISQFFLSLDNTKIMRFVPEAPFKAWVTNPNHRKSPEDLMLLYSILAVGVALSGGPKTIAYEYAQVAHYAQRVTTVGCLQLVQSRILLALYYLSISHMPDANEMISAAVATTACLKLNVELEESQDAVLMSYPFGMSKAGYREARRRTFWSLFMLERLNGHFPDRPAMINAEDIYTRLPADPQSFEREIESSSPMFNPYVSNLASSNERELGISAYLVEMVHIWSSDVSRIYRMARRTTLLDTDSESSRRILKRIQDWHHALPSRLRFNPANLESTALGGELGPFLTMHLLYNHAMIKLSRHSVAAGRSSPQTTSLHIQRCYEHSTNVLDVIKALLRLHRSGQDVVSAFPPVIAMATTEAVDVLTASGRLSHLGDVIDSVRMALSIVDAMGAIWEDSRNAQEAIDGRLGMLLRIRDRGNQPTSPVEGYRIMFGAEEHGDEKGLRWQISNPIESLYPKDMDNIYSTVM</sequence>
<comment type="caution">
    <text evidence="8">The sequence shown here is derived from an EMBL/GenBank/DDBJ whole genome shotgun (WGS) entry which is preliminary data.</text>
</comment>
<dbReference type="InterPro" id="IPR036864">
    <property type="entry name" value="Zn2-C6_fun-type_DNA-bd_sf"/>
</dbReference>
<gene>
    <name evidence="8" type="ORF">G7Z17_g8425</name>
</gene>
<evidence type="ECO:0000313" key="8">
    <source>
        <dbReference type="EMBL" id="KAF7546432.1"/>
    </source>
</evidence>
<dbReference type="GO" id="GO:0005634">
    <property type="term" value="C:nucleus"/>
    <property type="evidence" value="ECO:0007669"/>
    <property type="project" value="UniProtKB-SubCell"/>
</dbReference>
<feature type="compositionally biased region" description="Basic and acidic residues" evidence="6">
    <location>
        <begin position="314"/>
        <end position="323"/>
    </location>
</feature>
<dbReference type="SUPFAM" id="SSF57701">
    <property type="entry name" value="Zn2/Cys6 DNA-binding domain"/>
    <property type="match status" value="1"/>
</dbReference>
<dbReference type="InterPro" id="IPR001138">
    <property type="entry name" value="Zn2Cys6_DnaBD"/>
</dbReference>
<feature type="compositionally biased region" description="Polar residues" evidence="6">
    <location>
        <begin position="274"/>
        <end position="289"/>
    </location>
</feature>
<name>A0A9P5HB70_9HYPO</name>
<dbReference type="InterPro" id="IPR007219">
    <property type="entry name" value="XnlR_reg_dom"/>
</dbReference>
<organism evidence="8 9">
    <name type="scientific">Cylindrodendrum hubeiense</name>
    <dbReference type="NCBI Taxonomy" id="595255"/>
    <lineage>
        <taxon>Eukaryota</taxon>
        <taxon>Fungi</taxon>
        <taxon>Dikarya</taxon>
        <taxon>Ascomycota</taxon>
        <taxon>Pezizomycotina</taxon>
        <taxon>Sordariomycetes</taxon>
        <taxon>Hypocreomycetidae</taxon>
        <taxon>Hypocreales</taxon>
        <taxon>Nectriaceae</taxon>
        <taxon>Cylindrodendrum</taxon>
    </lineage>
</organism>
<keyword evidence="9" id="KW-1185">Reference proteome</keyword>
<keyword evidence="5" id="KW-0539">Nucleus</keyword>
<feature type="compositionally biased region" description="Polar residues" evidence="6">
    <location>
        <begin position="245"/>
        <end position="256"/>
    </location>
</feature>
<feature type="region of interest" description="Disordered" evidence="6">
    <location>
        <begin position="96"/>
        <end position="144"/>
    </location>
</feature>
<keyword evidence="2" id="KW-0479">Metal-binding</keyword>
<dbReference type="PROSITE" id="PS50048">
    <property type="entry name" value="ZN2_CY6_FUNGAL_2"/>
    <property type="match status" value="1"/>
</dbReference>
<keyword evidence="4" id="KW-0804">Transcription</keyword>
<dbReference type="GO" id="GO:0003677">
    <property type="term" value="F:DNA binding"/>
    <property type="evidence" value="ECO:0007669"/>
    <property type="project" value="InterPro"/>
</dbReference>